<organism evidence="2 3">
    <name type="scientific">Cohnella lubricantis</name>
    <dbReference type="NCBI Taxonomy" id="2163172"/>
    <lineage>
        <taxon>Bacteria</taxon>
        <taxon>Bacillati</taxon>
        <taxon>Bacillota</taxon>
        <taxon>Bacilli</taxon>
        <taxon>Bacillales</taxon>
        <taxon>Paenibacillaceae</taxon>
        <taxon>Cohnella</taxon>
    </lineage>
</organism>
<evidence type="ECO:0000259" key="1">
    <source>
        <dbReference type="Pfam" id="PF04466"/>
    </source>
</evidence>
<dbReference type="InterPro" id="IPR052380">
    <property type="entry name" value="Viral_DNA_packaging_terminase"/>
</dbReference>
<sequence length="147" mass="17269">MSLNPGHPFFDSNFGNINQKPMQIVYKPTGQRIIFRGADNPIKIKSLRLRKGFFKSVWYEEADEFGVEDIRSINQTLLRGGHGYRVFYSYNPPKNRKRWVHEYRKNPPPGWLTNYSDYRSVPREWFLPRGREPPGAERAGVPARVSR</sequence>
<protein>
    <recommendedName>
        <fullName evidence="1">Phage terminase large subunit N-terminal domain-containing protein</fullName>
    </recommendedName>
</protein>
<dbReference type="EMBL" id="JACJVN010000018">
    <property type="protein sequence ID" value="MBB6676533.1"/>
    <property type="molecule type" value="Genomic_DNA"/>
</dbReference>
<feature type="domain" description="Phage terminase large subunit N-terminal" evidence="1">
    <location>
        <begin position="14"/>
        <end position="103"/>
    </location>
</feature>
<comment type="caution">
    <text evidence="2">The sequence shown here is derived from an EMBL/GenBank/DDBJ whole genome shotgun (WGS) entry which is preliminary data.</text>
</comment>
<dbReference type="RefSeq" id="WP_185177823.1">
    <property type="nucleotide sequence ID" value="NZ_JACJVN010000018.1"/>
</dbReference>
<dbReference type="PANTHER" id="PTHR39184:SF1">
    <property type="entry name" value="PBSX PHAGE TERMINASE LARGE SUBUNIT"/>
    <property type="match status" value="1"/>
</dbReference>
<accession>A0A841T4Q2</accession>
<dbReference type="InterPro" id="IPR027417">
    <property type="entry name" value="P-loop_NTPase"/>
</dbReference>
<dbReference type="Proteomes" id="UP000574133">
    <property type="component" value="Unassembled WGS sequence"/>
</dbReference>
<keyword evidence="3" id="KW-1185">Reference proteome</keyword>
<dbReference type="Pfam" id="PF04466">
    <property type="entry name" value="Terminase_3"/>
    <property type="match status" value="1"/>
</dbReference>
<gene>
    <name evidence="2" type="ORF">H4Q31_04235</name>
</gene>
<evidence type="ECO:0000313" key="2">
    <source>
        <dbReference type="EMBL" id="MBB6676533.1"/>
    </source>
</evidence>
<dbReference type="AlphaFoldDB" id="A0A841T4Q2"/>
<reference evidence="2 3" key="1">
    <citation type="submission" date="2020-08" db="EMBL/GenBank/DDBJ databases">
        <title>Cohnella phylogeny.</title>
        <authorList>
            <person name="Dunlap C."/>
        </authorList>
    </citation>
    <scope>NUCLEOTIDE SEQUENCE [LARGE SCALE GENOMIC DNA]</scope>
    <source>
        <strain evidence="2 3">DSM 103658</strain>
    </source>
</reference>
<dbReference type="InterPro" id="IPR035412">
    <property type="entry name" value="Terminase_L_N"/>
</dbReference>
<proteinExistence type="predicted"/>
<dbReference type="Gene3D" id="3.40.50.300">
    <property type="entry name" value="P-loop containing nucleotide triphosphate hydrolases"/>
    <property type="match status" value="1"/>
</dbReference>
<evidence type="ECO:0000313" key="3">
    <source>
        <dbReference type="Proteomes" id="UP000574133"/>
    </source>
</evidence>
<name>A0A841T4Q2_9BACL</name>
<dbReference type="PANTHER" id="PTHR39184">
    <property type="match status" value="1"/>
</dbReference>